<dbReference type="SUPFAM" id="SSF55785">
    <property type="entry name" value="PYP-like sensor domain (PAS domain)"/>
    <property type="match status" value="1"/>
</dbReference>
<comment type="subcellular location">
    <subcellularLocation>
        <location evidence="2">Membrane</location>
    </subcellularLocation>
</comment>
<dbReference type="SMART" id="SM00091">
    <property type="entry name" value="PAS"/>
    <property type="match status" value="1"/>
</dbReference>
<reference evidence="21" key="1">
    <citation type="submission" date="2016-10" db="EMBL/GenBank/DDBJ databases">
        <authorList>
            <person name="Varghese N."/>
            <person name="Submissions S."/>
        </authorList>
    </citation>
    <scope>NUCLEOTIDE SEQUENCE [LARGE SCALE GENOMIC DNA]</scope>
    <source>
        <strain evidence="21">DSM 11526</strain>
    </source>
</reference>
<keyword evidence="6" id="KW-0812">Transmembrane</keyword>
<dbReference type="InterPro" id="IPR029016">
    <property type="entry name" value="GAF-like_dom_sf"/>
</dbReference>
<dbReference type="Pfam" id="PF01590">
    <property type="entry name" value="GAF"/>
    <property type="match status" value="1"/>
</dbReference>
<dbReference type="InterPro" id="IPR041664">
    <property type="entry name" value="AAA_16"/>
</dbReference>
<accession>A0A1H4EJW3</accession>
<dbReference type="SUPFAM" id="SSF52172">
    <property type="entry name" value="CheY-like"/>
    <property type="match status" value="1"/>
</dbReference>
<dbReference type="InterPro" id="IPR003018">
    <property type="entry name" value="GAF"/>
</dbReference>
<evidence type="ECO:0000256" key="9">
    <source>
        <dbReference type="ARBA" id="ARBA00022840"/>
    </source>
</evidence>
<dbReference type="Gene3D" id="3.40.50.300">
    <property type="entry name" value="P-loop containing nucleotide triphosphate hydrolases"/>
    <property type="match status" value="1"/>
</dbReference>
<dbReference type="CDD" id="cd00130">
    <property type="entry name" value="PAS"/>
    <property type="match status" value="1"/>
</dbReference>
<dbReference type="Gene3D" id="3.30.450.20">
    <property type="entry name" value="PAS domain"/>
    <property type="match status" value="1"/>
</dbReference>
<dbReference type="InterPro" id="IPR011006">
    <property type="entry name" value="CheY-like_superfamily"/>
</dbReference>
<comment type="catalytic activity">
    <reaction evidence="1">
        <text>ATP + protein L-histidine = ADP + protein N-phospho-L-histidine.</text>
        <dbReference type="EC" id="2.7.13.3"/>
    </reaction>
</comment>
<dbReference type="NCBIfam" id="TIGR00229">
    <property type="entry name" value="sensory_box"/>
    <property type="match status" value="1"/>
</dbReference>
<dbReference type="EC" id="2.7.13.3" evidence="3"/>
<dbReference type="CDD" id="cd00082">
    <property type="entry name" value="HisKA"/>
    <property type="match status" value="1"/>
</dbReference>
<dbReference type="InterPro" id="IPR001789">
    <property type="entry name" value="Sig_transdc_resp-reg_receiver"/>
</dbReference>
<dbReference type="InterPro" id="IPR011990">
    <property type="entry name" value="TPR-like_helical_dom_sf"/>
</dbReference>
<dbReference type="Gene3D" id="1.10.287.130">
    <property type="match status" value="1"/>
</dbReference>
<dbReference type="Pfam" id="PF00512">
    <property type="entry name" value="HisKA"/>
    <property type="match status" value="1"/>
</dbReference>
<feature type="coiled-coil region" evidence="14">
    <location>
        <begin position="2030"/>
        <end position="2091"/>
    </location>
</feature>
<keyword evidence="5" id="KW-0808">Transferase</keyword>
<dbReference type="SUPFAM" id="SSF56112">
    <property type="entry name" value="Protein kinase-like (PK-like)"/>
    <property type="match status" value="1"/>
</dbReference>
<organism evidence="20 21">
    <name type="scientific">Marinobacterium iners DSM 11526</name>
    <dbReference type="NCBI Taxonomy" id="1122198"/>
    <lineage>
        <taxon>Bacteria</taxon>
        <taxon>Pseudomonadati</taxon>
        <taxon>Pseudomonadota</taxon>
        <taxon>Gammaproteobacteria</taxon>
        <taxon>Oceanospirillales</taxon>
        <taxon>Oceanospirillaceae</taxon>
        <taxon>Marinobacterium</taxon>
    </lineage>
</organism>
<feature type="domain" description="PAC" evidence="19">
    <location>
        <begin position="1560"/>
        <end position="1612"/>
    </location>
</feature>
<dbReference type="PRINTS" id="PR00344">
    <property type="entry name" value="BCTRLSENSOR"/>
</dbReference>
<dbReference type="Gene3D" id="1.20.120.160">
    <property type="entry name" value="HPT domain"/>
    <property type="match status" value="1"/>
</dbReference>
<dbReference type="InterPro" id="IPR003594">
    <property type="entry name" value="HATPase_dom"/>
</dbReference>
<dbReference type="PROSITE" id="PS50113">
    <property type="entry name" value="PAC"/>
    <property type="match status" value="1"/>
</dbReference>
<feature type="domain" description="Histidine kinase" evidence="16">
    <location>
        <begin position="1629"/>
        <end position="1850"/>
    </location>
</feature>
<dbReference type="SUPFAM" id="SSF47384">
    <property type="entry name" value="Homodimeric domain of signal transducing histidine kinase"/>
    <property type="match status" value="1"/>
</dbReference>
<dbReference type="CDD" id="cd14014">
    <property type="entry name" value="STKc_PknB_like"/>
    <property type="match status" value="1"/>
</dbReference>
<dbReference type="InterPro" id="IPR011009">
    <property type="entry name" value="Kinase-like_dom_sf"/>
</dbReference>
<dbReference type="Proteomes" id="UP000242469">
    <property type="component" value="Unassembled WGS sequence"/>
</dbReference>
<keyword evidence="21" id="KW-1185">Reference proteome</keyword>
<sequence>MSVPEGYRVLRRLHQSPGCTVSRAVRLKDGAAVVIKQLYRSHCSRERLSRLQHEFEMLSRLDIIGIVRPLELIQLETGPAALFTDSGSASLRQLLAEQQLNWSQWLSVAIRISTLLGKLHEAGVIHKQVNPDHLLFNPDTGLVELIGFSLSTGLSREQASWNTPELGDGGLAYIAPEQSGRINRNIDYRSDYYSLGATLYELMTGRPPFVSDDGMALVHDHIAKQPAPPHEINPQLPQMLSQVILKLLSKDAAQRYQSSVGLVHDLRFCLQAHQRGEHELDFTPGEQDLSARFQIPQRLYGREAVLEQLHRLYDGCRDGQSPLVLITGYAGVGKTSLVHELRQYVNQKGGSFSSGKFDQFRRNRPYFAIFQALQGLVRQLLTEPEIRIARWREQLLDSVGNHAQILLKLIPELELIIGSQPDAPPLSAAEEQNRFSRIFIQMLRVFASPERPLVLFLDDLHWADLASLHLIETLAGVIDPPRLLLIGSFRDHELGATHPLRTSLERLHNSILPPVELALEPLSPDQVNQLIADTLRADLNECRSLAEACSEKTQGNPFFLSQFLHSLHQDGLICFREQRWQWDEQAIRSQEMTDNVIQLMVSKIQRLPANTQAVLPLAACIGSSFNLRTLVVVSGLEPRQAADQLWPALTEGLIVPQDDSYRLFQNMNPGRTRYRFVHDRVQQAAYSLIHDDELEALHLQIGRQLENSLRPDEIDARIFEISNHLNQARRLLDTPTQRIRLANLNLRAGLRAREAAAFDSALDYLSTGLELLPENAWQESYSLALELHTSAAGIAHIKGQQERMQQLINAVETHAQTLLDRVRVFEIRIQSQVANNRFHMALETALELLNQLGVRIPSRPGTGQLLRAVARTQWLLRRQPPEKVVQLPAMESPQLLAAMPILASMFGAIKFSSSELRPLVMARQVELTLKHGLSPSSALAFAGYGGVLCGQFQAIEQGYRLGQMALELDAQLPSTPTHHRTLSLFDCYIRHYREPLQHCMESLLKAHQLALDCGDMEWGAYALAAYIQYAFPLCRNLDELQPRLEQYARWLEQSGQQQSLQYSLFTLQTMENLRGQNSDPTRLDGHFYQEERDLAELERENHRTAISLHHFYKALLCYLFGEYELAYTHSEAGDALRSSISGTFTAPWLSLLNSLSILALLPRTSILQQPARLQKVNKTLKRLRKLARHAPENQRHHVDLLQAELYRSQKQYSKAMDLYEQAIEHARQQGFLLEEALACELAGQFYLEWDKPGVARSYLQDAWERYADWGGRAKLEQMLRRYAFEPERPLRQVRPEPFSSRSDNGQSLDNQAFDITSVIHASQAISDEIVLERLLERLMRLALQNAGAQRAILILRRQQNLYLEAEICLNQPPTLFNVLPLEQSGSLLPLSIINYVARTKDDVVLGNAVEHQMFQQDSYIRHHLPKSLLAIPILYHGELTAILYLEHSQSRDIFNRDRLKTLQILAAQAAISIENAKLYQSLEQSEREYRSLFENSSEGIFRIDRRGRFISANPALVRLLGYDSASQFLNSVTDVIRDCFIDREDCRRFLALLNRQERVLRFETRWRRRDRSEVYISISAHRITDEQGQLKYYEGSLTDISERKAKEQAEIAREKAEAASEAKSHFLATMSHEIRTPMNGILGMAQLLMRSGLSPAQQQQVDSIYRSGQSLLTILNDVLDFTKIEAGQMELERTPFNLVEQLEQLRQLLLPMAQEKQLDLILRLEQDLPERVIGDARALNQILLNLCTNALKFTQEGYVLIKVRVLDKQQEHCRLRFEVEDTGIGIPKSAHSRIFMHFSQADSSITRRFGGTGLGLSICKRLVELQAGQIGFDSHAGQGSRFWAELEYTVTSGSALPPPSIEPAGTLEEKARLDILLVEDTPINQQVTVGLLESEGHSVSVADDGYTALSMHNDHDYDLVLMDIHLPDMDGIETTRRMRNHPEPSRAAVRIIALTASVTPAEMRLYQQAGMDAVVSKPLQFDELNRLLRDTPARDQLPTLSRDSEDPLLNLGLLQQHRQMLGSDRFTALCQQMQEQCLELLQQLDAADSEMRPILLHKLAGTLSNFGLQQAARLSRDLEQQAATQENLQQLDQLTRNSLKALYSCSELGLREAVPDQDRG</sequence>
<dbReference type="CDD" id="cd16922">
    <property type="entry name" value="HATPase_EvgS-ArcB-TorS-like"/>
    <property type="match status" value="1"/>
</dbReference>
<evidence type="ECO:0000256" key="14">
    <source>
        <dbReference type="SAM" id="Coils"/>
    </source>
</evidence>
<dbReference type="InterPro" id="IPR027417">
    <property type="entry name" value="P-loop_NTPase"/>
</dbReference>
<dbReference type="InterPro" id="IPR036097">
    <property type="entry name" value="HisK_dim/P_sf"/>
</dbReference>
<evidence type="ECO:0000256" key="1">
    <source>
        <dbReference type="ARBA" id="ARBA00000085"/>
    </source>
</evidence>
<dbReference type="SMART" id="SM00388">
    <property type="entry name" value="HisKA"/>
    <property type="match status" value="1"/>
</dbReference>
<dbReference type="Gene3D" id="3.30.565.10">
    <property type="entry name" value="Histidine kinase-like ATPase, C-terminal domain"/>
    <property type="match status" value="1"/>
</dbReference>
<dbReference type="SMART" id="SM00220">
    <property type="entry name" value="S_TKc"/>
    <property type="match status" value="1"/>
</dbReference>
<dbReference type="SMART" id="SM00448">
    <property type="entry name" value="REC"/>
    <property type="match status" value="1"/>
</dbReference>
<evidence type="ECO:0000256" key="13">
    <source>
        <dbReference type="PROSITE-ProRule" id="PRU00169"/>
    </source>
</evidence>
<evidence type="ECO:0000259" key="19">
    <source>
        <dbReference type="PROSITE" id="PS50113"/>
    </source>
</evidence>
<dbReference type="SMART" id="SM00086">
    <property type="entry name" value="PAC"/>
    <property type="match status" value="1"/>
</dbReference>
<dbReference type="Pfam" id="PF13191">
    <property type="entry name" value="AAA_16"/>
    <property type="match status" value="1"/>
</dbReference>
<dbReference type="RefSeq" id="WP_091826715.1">
    <property type="nucleotide sequence ID" value="NZ_FNRJ01000008.1"/>
</dbReference>
<gene>
    <name evidence="20" type="ORF">SAMN02745729_108116</name>
</gene>
<dbReference type="Pfam" id="PF02518">
    <property type="entry name" value="HATPase_c"/>
    <property type="match status" value="1"/>
</dbReference>
<feature type="domain" description="Response regulatory" evidence="17">
    <location>
        <begin position="1874"/>
        <end position="1992"/>
    </location>
</feature>
<dbReference type="InterPro" id="IPR053159">
    <property type="entry name" value="Hybrid_Histidine_Kinase"/>
</dbReference>
<dbReference type="FunFam" id="3.30.565.10:FF:000010">
    <property type="entry name" value="Sensor histidine kinase RcsC"/>
    <property type="match status" value="1"/>
</dbReference>
<evidence type="ECO:0000313" key="20">
    <source>
        <dbReference type="EMBL" id="SEA84880.1"/>
    </source>
</evidence>
<dbReference type="InterPro" id="IPR003661">
    <property type="entry name" value="HisK_dim/P_dom"/>
</dbReference>
<evidence type="ECO:0000256" key="5">
    <source>
        <dbReference type="ARBA" id="ARBA00022679"/>
    </source>
</evidence>
<keyword evidence="12" id="KW-0472">Membrane</keyword>
<dbReference type="InterPro" id="IPR004358">
    <property type="entry name" value="Sig_transdc_His_kin-like_C"/>
</dbReference>
<evidence type="ECO:0000256" key="11">
    <source>
        <dbReference type="ARBA" id="ARBA00023012"/>
    </source>
</evidence>
<dbReference type="OrthoDB" id="9801841at2"/>
<dbReference type="Gene3D" id="3.30.450.40">
    <property type="match status" value="1"/>
</dbReference>
<dbReference type="PANTHER" id="PTHR43642">
    <property type="entry name" value="HYBRID SIGNAL TRANSDUCTION HISTIDINE KINASE G"/>
    <property type="match status" value="1"/>
</dbReference>
<feature type="domain" description="PAS" evidence="18">
    <location>
        <begin position="1485"/>
        <end position="1522"/>
    </location>
</feature>
<dbReference type="SMART" id="SM00387">
    <property type="entry name" value="HATPase_c"/>
    <property type="match status" value="1"/>
</dbReference>
<dbReference type="GO" id="GO:0016020">
    <property type="term" value="C:membrane"/>
    <property type="evidence" value="ECO:0007669"/>
    <property type="project" value="UniProtKB-SubCell"/>
</dbReference>
<dbReference type="Pfam" id="PF00069">
    <property type="entry name" value="Pkinase"/>
    <property type="match status" value="1"/>
</dbReference>
<dbReference type="GO" id="GO:0005524">
    <property type="term" value="F:ATP binding"/>
    <property type="evidence" value="ECO:0007669"/>
    <property type="project" value="UniProtKB-KW"/>
</dbReference>
<evidence type="ECO:0000256" key="12">
    <source>
        <dbReference type="ARBA" id="ARBA00023136"/>
    </source>
</evidence>
<evidence type="ECO:0000259" key="16">
    <source>
        <dbReference type="PROSITE" id="PS50109"/>
    </source>
</evidence>
<evidence type="ECO:0000256" key="6">
    <source>
        <dbReference type="ARBA" id="ARBA00022692"/>
    </source>
</evidence>
<evidence type="ECO:0000256" key="3">
    <source>
        <dbReference type="ARBA" id="ARBA00012438"/>
    </source>
</evidence>
<protein>
    <recommendedName>
        <fullName evidence="3">histidine kinase</fullName>
        <ecNumber evidence="3">2.7.13.3</ecNumber>
    </recommendedName>
</protein>
<dbReference type="Gene3D" id="1.10.510.10">
    <property type="entry name" value="Transferase(Phosphotransferase) domain 1"/>
    <property type="match status" value="1"/>
</dbReference>
<dbReference type="CDD" id="cd17546">
    <property type="entry name" value="REC_hyHK_CKI1_RcsC-like"/>
    <property type="match status" value="1"/>
</dbReference>
<dbReference type="PROSITE" id="PS50112">
    <property type="entry name" value="PAS"/>
    <property type="match status" value="1"/>
</dbReference>
<feature type="modified residue" description="4-aspartylphosphate" evidence="13">
    <location>
        <position position="1923"/>
    </location>
</feature>
<dbReference type="InterPro" id="IPR035965">
    <property type="entry name" value="PAS-like_dom_sf"/>
</dbReference>
<dbReference type="PROSITE" id="PS50096">
    <property type="entry name" value="IQ"/>
    <property type="match status" value="1"/>
</dbReference>
<dbReference type="InterPro" id="IPR036890">
    <property type="entry name" value="HATPase_C_sf"/>
</dbReference>
<dbReference type="SUPFAM" id="SSF55874">
    <property type="entry name" value="ATPase domain of HSP90 chaperone/DNA topoisomerase II/histidine kinase"/>
    <property type="match status" value="1"/>
</dbReference>
<dbReference type="Pfam" id="PF13188">
    <property type="entry name" value="PAS_8"/>
    <property type="match status" value="1"/>
</dbReference>
<evidence type="ECO:0000259" key="15">
    <source>
        <dbReference type="PROSITE" id="PS50011"/>
    </source>
</evidence>
<dbReference type="STRING" id="1122198.SAMN02745729_108116"/>
<keyword evidence="11" id="KW-0902">Two-component regulatory system</keyword>
<keyword evidence="9" id="KW-0067">ATP-binding</keyword>
<dbReference type="InterPro" id="IPR000014">
    <property type="entry name" value="PAS"/>
</dbReference>
<dbReference type="SMART" id="SM00065">
    <property type="entry name" value="GAF"/>
    <property type="match status" value="1"/>
</dbReference>
<evidence type="ECO:0000259" key="18">
    <source>
        <dbReference type="PROSITE" id="PS50112"/>
    </source>
</evidence>
<dbReference type="InterPro" id="IPR000719">
    <property type="entry name" value="Prot_kinase_dom"/>
</dbReference>
<dbReference type="PROSITE" id="PS50110">
    <property type="entry name" value="RESPONSE_REGULATORY"/>
    <property type="match status" value="1"/>
</dbReference>
<evidence type="ECO:0000256" key="8">
    <source>
        <dbReference type="ARBA" id="ARBA00022777"/>
    </source>
</evidence>
<dbReference type="SUPFAM" id="SSF55781">
    <property type="entry name" value="GAF domain-like"/>
    <property type="match status" value="1"/>
</dbReference>
<evidence type="ECO:0000313" key="21">
    <source>
        <dbReference type="Proteomes" id="UP000242469"/>
    </source>
</evidence>
<feature type="domain" description="Protein kinase" evidence="15">
    <location>
        <begin position="7"/>
        <end position="267"/>
    </location>
</feature>
<dbReference type="Pfam" id="PF00072">
    <property type="entry name" value="Response_reg"/>
    <property type="match status" value="1"/>
</dbReference>
<dbReference type="SUPFAM" id="SSF52540">
    <property type="entry name" value="P-loop containing nucleoside triphosphate hydrolases"/>
    <property type="match status" value="1"/>
</dbReference>
<dbReference type="InterPro" id="IPR001610">
    <property type="entry name" value="PAC"/>
</dbReference>
<dbReference type="PANTHER" id="PTHR43642:SF1">
    <property type="entry name" value="HYBRID SIGNAL TRANSDUCTION HISTIDINE KINASE G"/>
    <property type="match status" value="1"/>
</dbReference>
<name>A0A1H4EJW3_9GAMM</name>
<dbReference type="GO" id="GO:0000155">
    <property type="term" value="F:phosphorelay sensor kinase activity"/>
    <property type="evidence" value="ECO:0007669"/>
    <property type="project" value="InterPro"/>
</dbReference>
<dbReference type="SUPFAM" id="SSF47226">
    <property type="entry name" value="Histidine-containing phosphotransfer domain, HPT domain"/>
    <property type="match status" value="1"/>
</dbReference>
<keyword evidence="14" id="KW-0175">Coiled coil</keyword>
<evidence type="ECO:0000256" key="2">
    <source>
        <dbReference type="ARBA" id="ARBA00004370"/>
    </source>
</evidence>
<proteinExistence type="predicted"/>
<keyword evidence="8" id="KW-0418">Kinase</keyword>
<dbReference type="InterPro" id="IPR005467">
    <property type="entry name" value="His_kinase_dom"/>
</dbReference>
<dbReference type="EMBL" id="FNRJ01000008">
    <property type="protein sequence ID" value="SEA84880.1"/>
    <property type="molecule type" value="Genomic_DNA"/>
</dbReference>
<evidence type="ECO:0000256" key="4">
    <source>
        <dbReference type="ARBA" id="ARBA00022553"/>
    </source>
</evidence>
<dbReference type="PROSITE" id="PS50109">
    <property type="entry name" value="HIS_KIN"/>
    <property type="match status" value="1"/>
</dbReference>
<dbReference type="InterPro" id="IPR036641">
    <property type="entry name" value="HPT_dom_sf"/>
</dbReference>
<keyword evidence="10" id="KW-1133">Transmembrane helix</keyword>
<keyword evidence="7" id="KW-0547">Nucleotide-binding</keyword>
<evidence type="ECO:0000256" key="7">
    <source>
        <dbReference type="ARBA" id="ARBA00022741"/>
    </source>
</evidence>
<dbReference type="InterPro" id="IPR000700">
    <property type="entry name" value="PAS-assoc_C"/>
</dbReference>
<keyword evidence="4 13" id="KW-0597">Phosphoprotein</keyword>
<dbReference type="FunFam" id="1.10.287.130:FF:000004">
    <property type="entry name" value="Ethylene receptor 1"/>
    <property type="match status" value="1"/>
</dbReference>
<dbReference type="PROSITE" id="PS50011">
    <property type="entry name" value="PROTEIN_KINASE_DOM"/>
    <property type="match status" value="1"/>
</dbReference>
<dbReference type="Gene3D" id="3.40.50.2300">
    <property type="match status" value="1"/>
</dbReference>
<evidence type="ECO:0000259" key="17">
    <source>
        <dbReference type="PROSITE" id="PS50110"/>
    </source>
</evidence>
<evidence type="ECO:0000256" key="10">
    <source>
        <dbReference type="ARBA" id="ARBA00022989"/>
    </source>
</evidence>
<dbReference type="SUPFAM" id="SSF48452">
    <property type="entry name" value="TPR-like"/>
    <property type="match status" value="1"/>
</dbReference>